<accession>A0A1M5CAP7</accession>
<keyword evidence="3" id="KW-1185">Reference proteome</keyword>
<organism evidence="2 3">
    <name type="scientific">Caldanaerobius fijiensis DSM 17918</name>
    <dbReference type="NCBI Taxonomy" id="1121256"/>
    <lineage>
        <taxon>Bacteria</taxon>
        <taxon>Bacillati</taxon>
        <taxon>Bacillota</taxon>
        <taxon>Clostridia</taxon>
        <taxon>Thermoanaerobacterales</taxon>
        <taxon>Thermoanaerobacteraceae</taxon>
        <taxon>Caldanaerobius</taxon>
    </lineage>
</organism>
<dbReference type="Pfam" id="PF00534">
    <property type="entry name" value="Glycos_transf_1"/>
    <property type="match status" value="1"/>
</dbReference>
<sequence>MIVGDASLDERDVGTKQKIELYLQDEKLRNRIILTGTRNDIPELLKISDFFILPSYREGMPRSIIEAMAMGKPVIATNIRGCREEVVNGETGFLVDVNSPKEIYEATRKLLDDESLAKKLGDNGRKRAEKFFNESLVLDKEITVIKSFFT</sequence>
<evidence type="ECO:0000313" key="2">
    <source>
        <dbReference type="EMBL" id="SHF51833.1"/>
    </source>
</evidence>
<reference evidence="2 3" key="1">
    <citation type="submission" date="2016-11" db="EMBL/GenBank/DDBJ databases">
        <authorList>
            <person name="Jaros S."/>
            <person name="Januszkiewicz K."/>
            <person name="Wedrychowicz H."/>
        </authorList>
    </citation>
    <scope>NUCLEOTIDE SEQUENCE [LARGE SCALE GENOMIC DNA]</scope>
    <source>
        <strain evidence="2 3">DSM 17918</strain>
    </source>
</reference>
<dbReference type="AlphaFoldDB" id="A0A1M5CAP7"/>
<dbReference type="SUPFAM" id="SSF53756">
    <property type="entry name" value="UDP-Glycosyltransferase/glycogen phosphorylase"/>
    <property type="match status" value="1"/>
</dbReference>
<name>A0A1M5CAP7_9THEO</name>
<protein>
    <submittedName>
        <fullName evidence="2">Glycosyl transferases group 1</fullName>
    </submittedName>
</protein>
<evidence type="ECO:0000313" key="3">
    <source>
        <dbReference type="Proteomes" id="UP000184088"/>
    </source>
</evidence>
<gene>
    <name evidence="2" type="ORF">SAMN02746089_02071</name>
</gene>
<evidence type="ECO:0000259" key="1">
    <source>
        <dbReference type="Pfam" id="PF00534"/>
    </source>
</evidence>
<feature type="domain" description="Glycosyl transferase family 1" evidence="1">
    <location>
        <begin position="2"/>
        <end position="127"/>
    </location>
</feature>
<dbReference type="InterPro" id="IPR001296">
    <property type="entry name" value="Glyco_trans_1"/>
</dbReference>
<dbReference type="EMBL" id="FQVH01000027">
    <property type="protein sequence ID" value="SHF51833.1"/>
    <property type="molecule type" value="Genomic_DNA"/>
</dbReference>
<dbReference type="RefSeq" id="WP_200792809.1">
    <property type="nucleotide sequence ID" value="NZ_FQVH01000027.1"/>
</dbReference>
<dbReference type="Gene3D" id="3.40.50.2000">
    <property type="entry name" value="Glycogen Phosphorylase B"/>
    <property type="match status" value="1"/>
</dbReference>
<dbReference type="GO" id="GO:0016757">
    <property type="term" value="F:glycosyltransferase activity"/>
    <property type="evidence" value="ECO:0007669"/>
    <property type="project" value="InterPro"/>
</dbReference>
<dbReference type="Proteomes" id="UP000184088">
    <property type="component" value="Unassembled WGS sequence"/>
</dbReference>
<dbReference type="PANTHER" id="PTHR12526">
    <property type="entry name" value="GLYCOSYLTRANSFERASE"/>
    <property type="match status" value="1"/>
</dbReference>
<dbReference type="STRING" id="1121256.SAMN02746089_02071"/>
<proteinExistence type="predicted"/>
<keyword evidence="2" id="KW-0808">Transferase</keyword>